<gene>
    <name evidence="11" type="primary">glpK</name>
    <name evidence="11" type="ORF">LVJ82_16600</name>
</gene>
<organism evidence="11 12">
    <name type="scientific">Vitreoscilla massiliensis</name>
    <dbReference type="NCBI Taxonomy" id="1689272"/>
    <lineage>
        <taxon>Bacteria</taxon>
        <taxon>Pseudomonadati</taxon>
        <taxon>Pseudomonadota</taxon>
        <taxon>Betaproteobacteria</taxon>
        <taxon>Neisseriales</taxon>
        <taxon>Neisseriaceae</taxon>
        <taxon>Vitreoscilla</taxon>
    </lineage>
</organism>
<dbReference type="PROSITE" id="PS00445">
    <property type="entry name" value="FGGY_KINASES_2"/>
    <property type="match status" value="1"/>
</dbReference>
<keyword evidence="4 8" id="KW-0418">Kinase</keyword>
<dbReference type="InterPro" id="IPR000577">
    <property type="entry name" value="Carb_kinase_FGGY"/>
</dbReference>
<comment type="similarity">
    <text evidence="1 8">Belongs to the FGGY kinase family.</text>
</comment>
<dbReference type="PIRSF" id="PIRSF000538">
    <property type="entry name" value="GlpK"/>
    <property type="match status" value="1"/>
</dbReference>
<keyword evidence="5" id="KW-0319">Glycerol metabolism</keyword>
<dbReference type="Proteomes" id="UP000832011">
    <property type="component" value="Chromosome"/>
</dbReference>
<name>A0ABY4E1B7_9NEIS</name>
<dbReference type="EMBL" id="CP091511">
    <property type="protein sequence ID" value="UOO89044.1"/>
    <property type="molecule type" value="Genomic_DNA"/>
</dbReference>
<dbReference type="InterPro" id="IPR005999">
    <property type="entry name" value="Glycerol_kin"/>
</dbReference>
<evidence type="ECO:0000313" key="11">
    <source>
        <dbReference type="EMBL" id="UOO89044.1"/>
    </source>
</evidence>
<sequence length="491" mass="53277">MGYLLALDQGTTSSRSIIFDSELNLVASAQRPLPIHTPQAGWVEQDAEEMWAGQMATIQEVLSRTGLLASDIAAIGIANQRETTVVWHKKTGKPIAPALVWQDRRTQAWCEAQAAMADTVQQHTGLRLDPYFSASKLVWLLEHVPHAREWAKAGELLFGTVDTWLTWQLTRGQRHIIDVSNASRTMLMDIHSGTWSQDLCTAWDIPMGMLPEIVPSSGALAHTAAGLLAAEVPICAILGDQQAALFGHACEQAGMAKNTYGTGCFMLLNTGDTAVQSQQQLLSTVAWQQHGQPLQYALEGSVFMAGAIVQWLRDNLGLIQHSGDIEALAASVPDNGGVTLIPAFTGMGAPYWRADMRASLHGLSRGSSKAHIARAALEAIALQVADVLSAMQQDAPQALTELRVDGGAANNDLLMQFQADVLGVPVLRPKVTETTALGVAKLAAMHLGFIQAQDSAHLWQLEREFVPKMSASERDSHLQRWQRVMQAMLPL</sequence>
<evidence type="ECO:0000256" key="2">
    <source>
        <dbReference type="ARBA" id="ARBA00022679"/>
    </source>
</evidence>
<keyword evidence="2 8" id="KW-0808">Transferase</keyword>
<dbReference type="Pfam" id="PF00370">
    <property type="entry name" value="FGGY_N"/>
    <property type="match status" value="1"/>
</dbReference>
<dbReference type="Gene3D" id="3.30.420.40">
    <property type="match status" value="2"/>
</dbReference>
<evidence type="ECO:0000259" key="9">
    <source>
        <dbReference type="Pfam" id="PF00370"/>
    </source>
</evidence>
<evidence type="ECO:0000256" key="8">
    <source>
        <dbReference type="RuleBase" id="RU003733"/>
    </source>
</evidence>
<keyword evidence="12" id="KW-1185">Reference proteome</keyword>
<dbReference type="NCBIfam" id="NF000756">
    <property type="entry name" value="PRK00047.1"/>
    <property type="match status" value="1"/>
</dbReference>
<proteinExistence type="inferred from homology"/>
<dbReference type="PANTHER" id="PTHR10196">
    <property type="entry name" value="SUGAR KINASE"/>
    <property type="match status" value="1"/>
</dbReference>
<dbReference type="NCBIfam" id="TIGR01311">
    <property type="entry name" value="glycerol_kin"/>
    <property type="match status" value="1"/>
</dbReference>
<feature type="domain" description="Carbohydrate kinase FGGY N-terminal" evidence="9">
    <location>
        <begin position="3"/>
        <end position="247"/>
    </location>
</feature>
<evidence type="ECO:0000256" key="5">
    <source>
        <dbReference type="ARBA" id="ARBA00022798"/>
    </source>
</evidence>
<keyword evidence="6" id="KW-0067">ATP-binding</keyword>
<reference evidence="11 12" key="1">
    <citation type="journal article" date="2022" name="Res Sq">
        <title>Evolution of multicellular longitudinally dividing oral cavity symbionts (Neisseriaceae).</title>
        <authorList>
            <person name="Nyongesa S."/>
            <person name="Weber P."/>
            <person name="Bernet E."/>
            <person name="Pullido F."/>
            <person name="Nieckarz M."/>
            <person name="Delaby M."/>
            <person name="Nieves C."/>
            <person name="Viehboeck T."/>
            <person name="Krause N."/>
            <person name="Rivera-Millot A."/>
            <person name="Nakamura A."/>
            <person name="Vischer N."/>
            <person name="VanNieuwenhze M."/>
            <person name="Brun Y."/>
            <person name="Cava F."/>
            <person name="Bulgheresi S."/>
            <person name="Veyrier F."/>
        </authorList>
    </citation>
    <scope>NUCLEOTIDE SEQUENCE [LARGE SCALE GENOMIC DNA]</scope>
    <source>
        <strain evidence="11 12">SN4</strain>
    </source>
</reference>
<evidence type="ECO:0000256" key="6">
    <source>
        <dbReference type="ARBA" id="ARBA00022840"/>
    </source>
</evidence>
<dbReference type="InterPro" id="IPR018484">
    <property type="entry name" value="FGGY_N"/>
</dbReference>
<dbReference type="SUPFAM" id="SSF53067">
    <property type="entry name" value="Actin-like ATPase domain"/>
    <property type="match status" value="2"/>
</dbReference>
<dbReference type="InterPro" id="IPR018485">
    <property type="entry name" value="FGGY_C"/>
</dbReference>
<dbReference type="CDD" id="cd07786">
    <property type="entry name" value="FGGY_EcGK_like"/>
    <property type="match status" value="1"/>
</dbReference>
<evidence type="ECO:0000256" key="3">
    <source>
        <dbReference type="ARBA" id="ARBA00022741"/>
    </source>
</evidence>
<dbReference type="PANTHER" id="PTHR10196:SF69">
    <property type="entry name" value="GLYCEROL KINASE"/>
    <property type="match status" value="1"/>
</dbReference>
<dbReference type="GO" id="GO:0004370">
    <property type="term" value="F:glycerol kinase activity"/>
    <property type="evidence" value="ECO:0007669"/>
    <property type="project" value="UniProtKB-EC"/>
</dbReference>
<dbReference type="RefSeq" id="WP_058357283.1">
    <property type="nucleotide sequence ID" value="NZ_CABKVG010000010.1"/>
</dbReference>
<dbReference type="PROSITE" id="PS00933">
    <property type="entry name" value="FGGY_KINASES_1"/>
    <property type="match status" value="1"/>
</dbReference>
<evidence type="ECO:0000259" key="10">
    <source>
        <dbReference type="Pfam" id="PF02782"/>
    </source>
</evidence>
<evidence type="ECO:0000313" key="12">
    <source>
        <dbReference type="Proteomes" id="UP000832011"/>
    </source>
</evidence>
<feature type="domain" description="Carbohydrate kinase FGGY C-terminal" evidence="10">
    <location>
        <begin position="257"/>
        <end position="445"/>
    </location>
</feature>
<dbReference type="Pfam" id="PF02782">
    <property type="entry name" value="FGGY_C"/>
    <property type="match status" value="1"/>
</dbReference>
<dbReference type="InterPro" id="IPR043129">
    <property type="entry name" value="ATPase_NBD"/>
</dbReference>
<accession>A0ABY4E1B7</accession>
<dbReference type="InterPro" id="IPR018483">
    <property type="entry name" value="Carb_kinase_FGGY_CS"/>
</dbReference>
<evidence type="ECO:0000256" key="7">
    <source>
        <dbReference type="ARBA" id="ARBA00043149"/>
    </source>
</evidence>
<keyword evidence="3" id="KW-0547">Nucleotide-binding</keyword>
<protein>
    <recommendedName>
        <fullName evidence="7">ATP:glycerol 3-phosphotransferase</fullName>
    </recommendedName>
</protein>
<evidence type="ECO:0000256" key="4">
    <source>
        <dbReference type="ARBA" id="ARBA00022777"/>
    </source>
</evidence>
<evidence type="ECO:0000256" key="1">
    <source>
        <dbReference type="ARBA" id="ARBA00009156"/>
    </source>
</evidence>